<sequence>MNTHANHQPMLQRVRSIGGQVQAIERVLESGADHGKTLRLVAATRRAFNGLLDESIQHHPREHVAHPALSDARPVGLEQLLGALRRYGK</sequence>
<name>A0ABR7Z149_9PSED</name>
<dbReference type="Gene3D" id="1.20.58.1000">
    <property type="entry name" value="Metal-sensitive repressor, helix protomer"/>
    <property type="match status" value="1"/>
</dbReference>
<dbReference type="InterPro" id="IPR038390">
    <property type="entry name" value="Metal_Tscrpt_repr_sf"/>
</dbReference>
<gene>
    <name evidence="2" type="ORF">HAQ05_10990</name>
</gene>
<proteinExistence type="inferred from homology"/>
<dbReference type="CDD" id="cd10153">
    <property type="entry name" value="RcnR-FrmR-like_DUF156"/>
    <property type="match status" value="1"/>
</dbReference>
<keyword evidence="3" id="KW-1185">Reference proteome</keyword>
<dbReference type="EMBL" id="JAAOCA010000012">
    <property type="protein sequence ID" value="MBD1599224.1"/>
    <property type="molecule type" value="Genomic_DNA"/>
</dbReference>
<accession>A0ABR7Z149</accession>
<dbReference type="PANTHER" id="PTHR33677:SF5">
    <property type="entry name" value="TRANSCRIPTIONAL REPRESSOR FRMR"/>
    <property type="match status" value="1"/>
</dbReference>
<evidence type="ECO:0000313" key="2">
    <source>
        <dbReference type="EMBL" id="MBD1599224.1"/>
    </source>
</evidence>
<evidence type="ECO:0000256" key="1">
    <source>
        <dbReference type="ARBA" id="ARBA00005260"/>
    </source>
</evidence>
<protein>
    <submittedName>
        <fullName evidence="2">Metal/formaldehyde-sensitive transcriptional repressor</fullName>
    </submittedName>
</protein>
<dbReference type="PANTHER" id="PTHR33677">
    <property type="entry name" value="TRANSCRIPTIONAL REPRESSOR FRMR-RELATED"/>
    <property type="match status" value="1"/>
</dbReference>
<reference evidence="2 3" key="1">
    <citation type="journal article" date="2020" name="Insects">
        <title>Bacteria Belonging to Pseudomonas typographi sp. nov. from the Bark Beetle Ips typographus Have Genomic Potential to Aid in the Host Ecology.</title>
        <authorList>
            <person name="Peral-Aranega E."/>
            <person name="Saati-Santamaria Z."/>
            <person name="Kolarik M."/>
            <person name="Rivas R."/>
            <person name="Garcia-Fraile P."/>
        </authorList>
    </citation>
    <scope>NUCLEOTIDE SEQUENCE [LARGE SCALE GENOMIC DNA]</scope>
    <source>
        <strain evidence="2 3">CA3A</strain>
    </source>
</reference>
<dbReference type="InterPro" id="IPR003735">
    <property type="entry name" value="Metal_Tscrpt_repr"/>
</dbReference>
<dbReference type="Proteomes" id="UP000805841">
    <property type="component" value="Unassembled WGS sequence"/>
</dbReference>
<dbReference type="Pfam" id="PF02583">
    <property type="entry name" value="Trns_repr_metal"/>
    <property type="match status" value="1"/>
</dbReference>
<comment type="caution">
    <text evidence="2">The sequence shown here is derived from an EMBL/GenBank/DDBJ whole genome shotgun (WGS) entry which is preliminary data.</text>
</comment>
<dbReference type="RefSeq" id="WP_190420336.1">
    <property type="nucleotide sequence ID" value="NZ_JAAOCA010000012.1"/>
</dbReference>
<organism evidence="2 3">
    <name type="scientific">Pseudomonas typographi</name>
    <dbReference type="NCBI Taxonomy" id="2715964"/>
    <lineage>
        <taxon>Bacteria</taxon>
        <taxon>Pseudomonadati</taxon>
        <taxon>Pseudomonadota</taxon>
        <taxon>Gammaproteobacteria</taxon>
        <taxon>Pseudomonadales</taxon>
        <taxon>Pseudomonadaceae</taxon>
        <taxon>Pseudomonas</taxon>
    </lineage>
</organism>
<evidence type="ECO:0000313" key="3">
    <source>
        <dbReference type="Proteomes" id="UP000805841"/>
    </source>
</evidence>
<comment type="similarity">
    <text evidence="1">Belongs to the FrmR/RcnR family.</text>
</comment>